<comment type="caution">
    <text evidence="4">The sequence shown here is derived from an EMBL/GenBank/DDBJ whole genome shotgun (WGS) entry which is preliminary data.</text>
</comment>
<evidence type="ECO:0000259" key="3">
    <source>
        <dbReference type="Pfam" id="PF12969"/>
    </source>
</evidence>
<evidence type="ECO:0000313" key="4">
    <source>
        <dbReference type="EMBL" id="PWH82562.1"/>
    </source>
</evidence>
<protein>
    <recommendedName>
        <fullName evidence="3">DUF3857 domain-containing protein</fullName>
    </recommendedName>
</protein>
<reference evidence="5" key="1">
    <citation type="submission" date="2018-05" db="EMBL/GenBank/DDBJ databases">
        <title>Algibacter marinivivus sp. nov., isolated from sample around a algae.</title>
        <authorList>
            <person name="Lu D."/>
        </authorList>
    </citation>
    <scope>NUCLEOTIDE SEQUENCE [LARGE SCALE GENOMIC DNA]</scope>
    <source>
        <strain evidence="5">ZY111</strain>
    </source>
</reference>
<organism evidence="4 5">
    <name type="scientific">Algibacter marinivivus</name>
    <dbReference type="NCBI Taxonomy" id="2100723"/>
    <lineage>
        <taxon>Bacteria</taxon>
        <taxon>Pseudomonadati</taxon>
        <taxon>Bacteroidota</taxon>
        <taxon>Flavobacteriia</taxon>
        <taxon>Flavobacteriales</taxon>
        <taxon>Flavobacteriaceae</taxon>
        <taxon>Algibacter</taxon>
    </lineage>
</organism>
<keyword evidence="2" id="KW-0732">Signal</keyword>
<dbReference type="Proteomes" id="UP000245375">
    <property type="component" value="Unassembled WGS sequence"/>
</dbReference>
<feature type="signal peptide" evidence="2">
    <location>
        <begin position="1"/>
        <end position="20"/>
    </location>
</feature>
<dbReference type="Gene3D" id="3.10.620.30">
    <property type="match status" value="1"/>
</dbReference>
<keyword evidence="1" id="KW-0812">Transmembrane</keyword>
<dbReference type="SUPFAM" id="SSF54001">
    <property type="entry name" value="Cysteine proteinases"/>
    <property type="match status" value="1"/>
</dbReference>
<evidence type="ECO:0000313" key="5">
    <source>
        <dbReference type="Proteomes" id="UP000245375"/>
    </source>
</evidence>
<dbReference type="InterPro" id="IPR038765">
    <property type="entry name" value="Papain-like_cys_pep_sf"/>
</dbReference>
<keyword evidence="1" id="KW-1133">Transmembrane helix</keyword>
<evidence type="ECO:0000256" key="1">
    <source>
        <dbReference type="SAM" id="Phobius"/>
    </source>
</evidence>
<dbReference type="OrthoDB" id="8595007at2"/>
<dbReference type="EMBL" id="QFRI01000002">
    <property type="protein sequence ID" value="PWH82562.1"/>
    <property type="molecule type" value="Genomic_DNA"/>
</dbReference>
<dbReference type="InterPro" id="IPR024618">
    <property type="entry name" value="DUF3857"/>
</dbReference>
<dbReference type="Gene3D" id="2.60.40.3140">
    <property type="match status" value="1"/>
</dbReference>
<feature type="transmembrane region" description="Helical" evidence="1">
    <location>
        <begin position="660"/>
        <end position="681"/>
    </location>
</feature>
<reference evidence="4 5" key="2">
    <citation type="submission" date="2018-05" db="EMBL/GenBank/DDBJ databases">
        <title>Algibacter marinivivus sp. nov., isolated from sample around a algae.</title>
        <authorList>
            <person name="Zhong X."/>
        </authorList>
    </citation>
    <scope>NUCLEOTIDE SEQUENCE [LARGE SCALE GENOMIC DNA]</scope>
    <source>
        <strain evidence="4 5">ZY111</strain>
    </source>
</reference>
<feature type="chain" id="PRO_5015558525" description="DUF3857 domain-containing protein" evidence="2">
    <location>
        <begin position="21"/>
        <end position="686"/>
    </location>
</feature>
<gene>
    <name evidence="4" type="ORF">DIS18_09965</name>
</gene>
<evidence type="ECO:0000256" key="2">
    <source>
        <dbReference type="SAM" id="SignalP"/>
    </source>
</evidence>
<dbReference type="RefSeq" id="WP_109352929.1">
    <property type="nucleotide sequence ID" value="NZ_QFRI01000002.1"/>
</dbReference>
<sequence>MKQLCIALLLFILPASTIFSQVLKENIPNWVDYIEYADTEINKDDVSQGSYILLYDSQVNASKKVAYTRLALKITNNTGIQNASTINVSYDPTYQNLKFHSINIIRDGKVIDKLDVSNFQVMRRELNAEIYLYDGSLSAVMNISDVRTGDIIDYAYSIYGFNPLNKKFSGSFYLNDTDPVGKINVSVLSKNKLHYKLFNTNDAPQITKVNSLYKYNWSVSNIKKLDYEQNTPSWKLIYNTVFLSEYNSWEEVVDWGLNLYDISTKINTKLQTKINEINKTNKTQGDKIKATLDFVQNDVRYLGLEFGIGSYKPFSPNTVFERRFGDCKDKSLLMIKMLNEMRIEAYPMLVNTTLKQTIKEILPSPKFFDHCVVKVIDGNNEYYYDPTITNQGGDYDSTHFPDYRFGLVLKKGNSNFDDIKPYSENKVETIDEYIIDTIGKGAKLKVVTTYYESEADNMRNYFKNNSINAIKKEYENFYSNYYFDVTSSKPPRFKDEKLSNKFKVFEEYQIDSIWQPMIEKENHIATTFTATSLLNSLYIPTKEKRNSELAIVYPIIREHKIKINLPTQWGIENEKIFVNSPSFYYEWNVKYDRKKHIIDLYYYLETQKDHINTEEYKQYLKDVKKVDQTTGYYLFIPKNYSNSNTSTVNNSDFFEGVKSIIKVLLLFAGIVVIGLFVFLYFQGKKR</sequence>
<proteinExistence type="predicted"/>
<dbReference type="AlphaFoldDB" id="A0A2U2X464"/>
<keyword evidence="5" id="KW-1185">Reference proteome</keyword>
<keyword evidence="1" id="KW-0472">Membrane</keyword>
<dbReference type="Pfam" id="PF12969">
    <property type="entry name" value="DUF3857"/>
    <property type="match status" value="1"/>
</dbReference>
<accession>A0A2U2X464</accession>
<name>A0A2U2X464_9FLAO</name>
<feature type="domain" description="DUF3857" evidence="3">
    <location>
        <begin position="64"/>
        <end position="224"/>
    </location>
</feature>